<dbReference type="EMBL" id="LAXI01000002">
    <property type="protein sequence ID" value="KRS19192.1"/>
    <property type="molecule type" value="Genomic_DNA"/>
</dbReference>
<sequence>MTPEEKIKALEDQVIEVRHAAVAMVMGMAEAVTNGPNAREDLARGFDQAAAQSEGEACRLAELVATALRHHDGTQNG</sequence>
<proteinExistence type="predicted"/>
<organism evidence="1 3">
    <name type="scientific">Roseovarius indicus</name>
    <dbReference type="NCBI Taxonomy" id="540747"/>
    <lineage>
        <taxon>Bacteria</taxon>
        <taxon>Pseudomonadati</taxon>
        <taxon>Pseudomonadota</taxon>
        <taxon>Alphaproteobacteria</taxon>
        <taxon>Rhodobacterales</taxon>
        <taxon>Roseobacteraceae</taxon>
        <taxon>Roseovarius</taxon>
    </lineage>
</organism>
<dbReference type="KEGG" id="rid:RIdsm_01635"/>
<reference evidence="2 4" key="2">
    <citation type="submission" date="2018-08" db="EMBL/GenBank/DDBJ databases">
        <title>Genetic Globetrotter - A new plasmid hitch-hiking vast phylogenetic and geographic distances.</title>
        <authorList>
            <person name="Vollmers J."/>
            <person name="Petersen J."/>
        </authorList>
    </citation>
    <scope>NUCLEOTIDE SEQUENCE [LARGE SCALE GENOMIC DNA]</scope>
    <source>
        <strain evidence="2 4">DSM 26383</strain>
    </source>
</reference>
<evidence type="ECO:0000313" key="2">
    <source>
        <dbReference type="EMBL" id="QEW25846.1"/>
    </source>
</evidence>
<dbReference type="Proteomes" id="UP000325785">
    <property type="component" value="Chromosome"/>
</dbReference>
<accession>A0A0T5PDU6</accession>
<evidence type="ECO:0000313" key="3">
    <source>
        <dbReference type="Proteomes" id="UP000051401"/>
    </source>
</evidence>
<evidence type="ECO:0000313" key="4">
    <source>
        <dbReference type="Proteomes" id="UP000325785"/>
    </source>
</evidence>
<dbReference type="AlphaFoldDB" id="A0A0T5PDU6"/>
<name>A0A0T5PDU6_9RHOB</name>
<protein>
    <submittedName>
        <fullName evidence="1">Uncharacterized protein</fullName>
    </submittedName>
</protein>
<dbReference type="EMBL" id="CP031598">
    <property type="protein sequence ID" value="QEW25846.1"/>
    <property type="molecule type" value="Genomic_DNA"/>
</dbReference>
<reference evidence="1 3" key="1">
    <citation type="submission" date="2015-04" db="EMBL/GenBank/DDBJ databases">
        <title>The draft genome sequence of Roseovarius indicus B108T.</title>
        <authorList>
            <person name="Li G."/>
            <person name="Lai Q."/>
            <person name="Shao Z."/>
            <person name="Yan P."/>
        </authorList>
    </citation>
    <scope>NUCLEOTIDE SEQUENCE [LARGE SCALE GENOMIC DNA]</scope>
    <source>
        <strain evidence="1 3">B108</strain>
    </source>
</reference>
<keyword evidence="3" id="KW-1185">Reference proteome</keyword>
<dbReference type="Proteomes" id="UP000051401">
    <property type="component" value="Unassembled WGS sequence"/>
</dbReference>
<dbReference type="PATRIC" id="fig|540747.5.peg.2766"/>
<gene>
    <name evidence="2" type="ORF">RIdsm_01635</name>
    <name evidence="1" type="ORF">XM52_05920</name>
</gene>
<dbReference type="RefSeq" id="WP_057814175.1">
    <property type="nucleotide sequence ID" value="NZ_CP031598.1"/>
</dbReference>
<evidence type="ECO:0000313" key="1">
    <source>
        <dbReference type="EMBL" id="KRS19192.1"/>
    </source>
</evidence>